<dbReference type="InterPro" id="IPR014576">
    <property type="entry name" value="Pesterase_YhaO"/>
</dbReference>
<evidence type="ECO:0000256" key="1">
    <source>
        <dbReference type="ARBA" id="ARBA00022801"/>
    </source>
</evidence>
<dbReference type="InterPro" id="IPR004843">
    <property type="entry name" value="Calcineurin-like_PHP"/>
</dbReference>
<gene>
    <name evidence="3" type="ORF">AKJ08_2409</name>
</gene>
<keyword evidence="4" id="KW-1185">Reference proteome</keyword>
<dbReference type="RefSeq" id="WP_050726250.1">
    <property type="nucleotide sequence ID" value="NZ_CP012332.1"/>
</dbReference>
<feature type="domain" description="Calcineurin-like phosphoesterase" evidence="2">
    <location>
        <begin position="5"/>
        <end position="203"/>
    </location>
</feature>
<organism evidence="3 4">
    <name type="scientific">Vulgatibacter incomptus</name>
    <dbReference type="NCBI Taxonomy" id="1391653"/>
    <lineage>
        <taxon>Bacteria</taxon>
        <taxon>Pseudomonadati</taxon>
        <taxon>Myxococcota</taxon>
        <taxon>Myxococcia</taxon>
        <taxon>Myxococcales</taxon>
        <taxon>Cystobacterineae</taxon>
        <taxon>Vulgatibacteraceae</taxon>
        <taxon>Vulgatibacter</taxon>
    </lineage>
</organism>
<name>A0A0K1PEU2_9BACT</name>
<protein>
    <submittedName>
        <fullName evidence="3">DNA double-strand break repair protein Mre11</fullName>
    </submittedName>
</protein>
<dbReference type="InterPro" id="IPR050535">
    <property type="entry name" value="DNA_Repair-Maintenance_Comp"/>
</dbReference>
<dbReference type="Proteomes" id="UP000055590">
    <property type="component" value="Chromosome"/>
</dbReference>
<dbReference type="PANTHER" id="PTHR30337:SF7">
    <property type="entry name" value="PHOSPHOESTERASE"/>
    <property type="match status" value="1"/>
</dbReference>
<dbReference type="PIRSF" id="PIRSF033091">
    <property type="entry name" value="Pesterase_YhaO"/>
    <property type="match status" value="1"/>
</dbReference>
<evidence type="ECO:0000313" key="4">
    <source>
        <dbReference type="Proteomes" id="UP000055590"/>
    </source>
</evidence>
<evidence type="ECO:0000313" key="3">
    <source>
        <dbReference type="EMBL" id="AKU92022.1"/>
    </source>
</evidence>
<dbReference type="SUPFAM" id="SSF56300">
    <property type="entry name" value="Metallo-dependent phosphatases"/>
    <property type="match status" value="1"/>
</dbReference>
<dbReference type="GO" id="GO:0016787">
    <property type="term" value="F:hydrolase activity"/>
    <property type="evidence" value="ECO:0007669"/>
    <property type="project" value="UniProtKB-KW"/>
</dbReference>
<dbReference type="Pfam" id="PF00149">
    <property type="entry name" value="Metallophos"/>
    <property type="match status" value="1"/>
</dbReference>
<accession>A0A0K1PEU2</accession>
<reference evidence="3 4" key="1">
    <citation type="submission" date="2015-08" db="EMBL/GenBank/DDBJ databases">
        <authorList>
            <person name="Babu N.S."/>
            <person name="Beckwith C.J."/>
            <person name="Beseler K.G."/>
            <person name="Brison A."/>
            <person name="Carone J.V."/>
            <person name="Caskin T.P."/>
            <person name="Diamond M."/>
            <person name="Durham M.E."/>
            <person name="Foxe J.M."/>
            <person name="Go M."/>
            <person name="Henderson B.A."/>
            <person name="Jones I.B."/>
            <person name="McGettigan J.A."/>
            <person name="Micheletti S.J."/>
            <person name="Nasrallah M.E."/>
            <person name="Ortiz D."/>
            <person name="Piller C.R."/>
            <person name="Privatt S.R."/>
            <person name="Schneider S.L."/>
            <person name="Sharp S."/>
            <person name="Smith T.C."/>
            <person name="Stanton J.D."/>
            <person name="Ullery H.E."/>
            <person name="Wilson R.J."/>
            <person name="Serrano M.G."/>
            <person name="Buck G."/>
            <person name="Lee V."/>
            <person name="Wang Y."/>
            <person name="Carvalho R."/>
            <person name="Voegtly L."/>
            <person name="Shi R."/>
            <person name="Duckworth R."/>
            <person name="Johnson A."/>
            <person name="Loviza R."/>
            <person name="Walstead R."/>
            <person name="Shah Z."/>
            <person name="Kiflezghi M."/>
            <person name="Wade K."/>
            <person name="Ball S.L."/>
            <person name="Bradley K.W."/>
            <person name="Asai D.J."/>
            <person name="Bowman C.A."/>
            <person name="Russell D.A."/>
            <person name="Pope W.H."/>
            <person name="Jacobs-Sera D."/>
            <person name="Hendrix R.W."/>
            <person name="Hatfull G.F."/>
        </authorList>
    </citation>
    <scope>NUCLEOTIDE SEQUENCE [LARGE SCALE GENOMIC DNA]</scope>
    <source>
        <strain evidence="3 4">DSM 27710</strain>
    </source>
</reference>
<sequence length="426" mass="45983">MSTFTFLHAADLHLDTPFEGLGAQRPELAEALREASLRAFERLIDLALERRVAFVVLAGDLYDGAERGVRAQLAFRRGLERLSRAGIAALIAHGNHDPVDEGWGAIASWPSLVHVFGSKAVESVPIVHEGNRIATVHGISFGTRSERENLAARFRRGPEAGLHVGVLHCNVDGQPGHDPYAPCSTADLTAAGLDYWALGHVHAGRVLLRGRTWAAYSGNLQGRSFKPAEQGAKGALLIHVVDDAVAEVEPCPLAPVRFSTVTADIDGLEDLPALERLLLDEAQGLSETPGCEGLMLAAKVVGRGPLHRSLVGREEALRSALEDATQGRRPWIRWERLERRTSPEVEREVLVQRADLVGGILRRLDAIAADLEAGSGAVGRAMIESLELPLRGGALRNHVPPIADDEIAALLESVERDALDRLEVEA</sequence>
<dbReference type="STRING" id="1391653.AKJ08_2409"/>
<dbReference type="AlphaFoldDB" id="A0A0K1PEU2"/>
<dbReference type="KEGG" id="vin:AKJ08_2409"/>
<dbReference type="CDD" id="cd00840">
    <property type="entry name" value="MPP_Mre11_N"/>
    <property type="match status" value="1"/>
</dbReference>
<keyword evidence="1" id="KW-0378">Hydrolase</keyword>
<dbReference type="PANTHER" id="PTHR30337">
    <property type="entry name" value="COMPONENT OF ATP-DEPENDENT DSDNA EXONUCLEASE"/>
    <property type="match status" value="1"/>
</dbReference>
<dbReference type="InterPro" id="IPR029052">
    <property type="entry name" value="Metallo-depent_PP-like"/>
</dbReference>
<dbReference type="EMBL" id="CP012332">
    <property type="protein sequence ID" value="AKU92022.1"/>
    <property type="molecule type" value="Genomic_DNA"/>
</dbReference>
<dbReference type="InterPro" id="IPR041796">
    <property type="entry name" value="Mre11_N"/>
</dbReference>
<dbReference type="Gene3D" id="3.60.21.10">
    <property type="match status" value="1"/>
</dbReference>
<evidence type="ECO:0000259" key="2">
    <source>
        <dbReference type="Pfam" id="PF00149"/>
    </source>
</evidence>
<proteinExistence type="predicted"/>